<sequence length="497" mass="53889">MTLKGCVTFVLQQDAMIILTLRAVKARADCETSKLLITTKHFCSSPPFHQCDVPYFIGDTEIAHQASDRPENLAQATALTCHIALDLALFGCCPHPGLLLWIVGRHQESEDEKKTISSWTKPAELARVSLVVCRSTVGGAKPWVSSLWCYCDCGCPGGTVASLLSPEFLLFLQLLPLSTASLDSRCPPLSVNHEPPLAIPSPSLCTDHRAALMARQLLSDWLRTTSITVERSSEAWMDLACPLSPRAKDFSITSLMTGPAGLDSMLDSGTTITTSTTTTTSSNNNSNSDNSLNPLNNVLSINNNNNNTKDPSSSESPVHRLDPNCVFGAGSGSLGGLAGSESLSTVLGHCIASGVQTSGQGAQDCVFSSWSQQVSQYNQLSSMQEASLKVSVLCINGNGLEMVDPQKSDIRFFRLIKRVPLTRTCLQIPLEVRHIFRTRLSVTTSVTVTFEVFVRNLLSEEDPHAICYCGRDGRRFRHEPDPQTTARACPAAHNLTH</sequence>
<accession>A0AAE0YQV8</accession>
<proteinExistence type="predicted"/>
<feature type="compositionally biased region" description="Low complexity" evidence="1">
    <location>
        <begin position="270"/>
        <end position="314"/>
    </location>
</feature>
<gene>
    <name evidence="2" type="ORF">RRG08_027456</name>
</gene>
<dbReference type="EMBL" id="JAWDGP010005603">
    <property type="protein sequence ID" value="KAK3755197.1"/>
    <property type="molecule type" value="Genomic_DNA"/>
</dbReference>
<keyword evidence="3" id="KW-1185">Reference proteome</keyword>
<evidence type="ECO:0000256" key="1">
    <source>
        <dbReference type="SAM" id="MobiDB-lite"/>
    </source>
</evidence>
<name>A0AAE0YQV8_9GAST</name>
<reference evidence="2" key="1">
    <citation type="journal article" date="2023" name="G3 (Bethesda)">
        <title>A reference genome for the long-term kleptoplast-retaining sea slug Elysia crispata morphotype clarki.</title>
        <authorList>
            <person name="Eastman K.E."/>
            <person name="Pendleton A.L."/>
            <person name="Shaikh M.A."/>
            <person name="Suttiyut T."/>
            <person name="Ogas R."/>
            <person name="Tomko P."/>
            <person name="Gavelis G."/>
            <person name="Widhalm J.R."/>
            <person name="Wisecaver J.H."/>
        </authorList>
    </citation>
    <scope>NUCLEOTIDE SEQUENCE</scope>
    <source>
        <strain evidence="2">ECLA1</strain>
    </source>
</reference>
<comment type="caution">
    <text evidence="2">The sequence shown here is derived from an EMBL/GenBank/DDBJ whole genome shotgun (WGS) entry which is preliminary data.</text>
</comment>
<evidence type="ECO:0000313" key="2">
    <source>
        <dbReference type="EMBL" id="KAK3755197.1"/>
    </source>
</evidence>
<evidence type="ECO:0000313" key="3">
    <source>
        <dbReference type="Proteomes" id="UP001283361"/>
    </source>
</evidence>
<organism evidence="2 3">
    <name type="scientific">Elysia crispata</name>
    <name type="common">lettuce slug</name>
    <dbReference type="NCBI Taxonomy" id="231223"/>
    <lineage>
        <taxon>Eukaryota</taxon>
        <taxon>Metazoa</taxon>
        <taxon>Spiralia</taxon>
        <taxon>Lophotrochozoa</taxon>
        <taxon>Mollusca</taxon>
        <taxon>Gastropoda</taxon>
        <taxon>Heterobranchia</taxon>
        <taxon>Euthyneura</taxon>
        <taxon>Panpulmonata</taxon>
        <taxon>Sacoglossa</taxon>
        <taxon>Placobranchoidea</taxon>
        <taxon>Plakobranchidae</taxon>
        <taxon>Elysia</taxon>
    </lineage>
</organism>
<feature type="region of interest" description="Disordered" evidence="1">
    <location>
        <begin position="265"/>
        <end position="321"/>
    </location>
</feature>
<dbReference type="Proteomes" id="UP001283361">
    <property type="component" value="Unassembled WGS sequence"/>
</dbReference>
<dbReference type="AlphaFoldDB" id="A0AAE0YQV8"/>
<protein>
    <submittedName>
        <fullName evidence="2">Uncharacterized protein</fullName>
    </submittedName>
</protein>